<organism evidence="2 3">
    <name type="scientific">Segatella copri DSM 18205</name>
    <dbReference type="NCBI Taxonomy" id="537011"/>
    <lineage>
        <taxon>Bacteria</taxon>
        <taxon>Pseudomonadati</taxon>
        <taxon>Bacteroidota</taxon>
        <taxon>Bacteroidia</taxon>
        <taxon>Bacteroidales</taxon>
        <taxon>Prevotellaceae</taxon>
        <taxon>Segatella</taxon>
    </lineage>
</organism>
<evidence type="ECO:0000256" key="1">
    <source>
        <dbReference type="SAM" id="Phobius"/>
    </source>
</evidence>
<keyword evidence="1" id="KW-0472">Membrane</keyword>
<proteinExistence type="predicted"/>
<accession>D1PD49</accession>
<evidence type="ECO:0000313" key="2">
    <source>
        <dbReference type="EMBL" id="EFB35468.1"/>
    </source>
</evidence>
<protein>
    <submittedName>
        <fullName evidence="2">Uncharacterized protein</fullName>
    </submittedName>
</protein>
<sequence>MPCSVFSIQLFSFFLNPYIDKGFENPEERDWLFCNVFFIIILYYIYIYIYRYIDSI</sequence>
<dbReference type="AlphaFoldDB" id="D1PD49"/>
<feature type="transmembrane region" description="Helical" evidence="1">
    <location>
        <begin position="30"/>
        <end position="50"/>
    </location>
</feature>
<name>D1PD49_9BACT</name>
<dbReference type="EMBL" id="ACBX02000015">
    <property type="protein sequence ID" value="EFB35468.1"/>
    <property type="molecule type" value="Genomic_DNA"/>
</dbReference>
<keyword evidence="1" id="KW-1133">Transmembrane helix</keyword>
<dbReference type="Proteomes" id="UP000004477">
    <property type="component" value="Unassembled WGS sequence"/>
</dbReference>
<evidence type="ECO:0000313" key="3">
    <source>
        <dbReference type="Proteomes" id="UP000004477"/>
    </source>
</evidence>
<reference evidence="2" key="1">
    <citation type="submission" date="2009-11" db="EMBL/GenBank/DDBJ databases">
        <authorList>
            <person name="Weinstock G."/>
            <person name="Sodergren E."/>
            <person name="Clifton S."/>
            <person name="Fulton L."/>
            <person name="Fulton B."/>
            <person name="Courtney L."/>
            <person name="Fronick C."/>
            <person name="Harrison M."/>
            <person name="Strong C."/>
            <person name="Farmer C."/>
            <person name="Delahaunty K."/>
            <person name="Markovic C."/>
            <person name="Hall O."/>
            <person name="Minx P."/>
            <person name="Tomlinson C."/>
            <person name="Mitreva M."/>
            <person name="Nelson J."/>
            <person name="Hou S."/>
            <person name="Wollam A."/>
            <person name="Pepin K.H."/>
            <person name="Johnson M."/>
            <person name="Bhonagiri V."/>
            <person name="Nash W.E."/>
            <person name="Warren W."/>
            <person name="Chinwalla A."/>
            <person name="Mardis E.R."/>
            <person name="Wilson R.K."/>
        </authorList>
    </citation>
    <scope>NUCLEOTIDE SEQUENCE [LARGE SCALE GENOMIC DNA]</scope>
    <source>
        <strain evidence="2">DSM 18205</strain>
    </source>
</reference>
<dbReference type="HOGENOM" id="CLU_209170_0_0_10"/>
<dbReference type="STRING" id="537011.PREVCOP_05135"/>
<keyword evidence="1" id="KW-0812">Transmembrane</keyword>
<keyword evidence="3" id="KW-1185">Reference proteome</keyword>
<comment type="caution">
    <text evidence="2">The sequence shown here is derived from an EMBL/GenBank/DDBJ whole genome shotgun (WGS) entry which is preliminary data.</text>
</comment>
<dbReference type="PaxDb" id="537011-PREVCOP_05135"/>
<gene>
    <name evidence="2" type="ORF">PREVCOP_05135</name>
</gene>